<evidence type="ECO:0000313" key="4">
    <source>
        <dbReference type="Proteomes" id="UP000617628"/>
    </source>
</evidence>
<feature type="domain" description="VPDSG-CTERM protein sorting" evidence="2">
    <location>
        <begin position="202"/>
        <end position="226"/>
    </location>
</feature>
<dbReference type="NCBIfam" id="TIGR03778">
    <property type="entry name" value="VPDSG_CTERM"/>
    <property type="match status" value="1"/>
</dbReference>
<evidence type="ECO:0000256" key="1">
    <source>
        <dbReference type="SAM" id="SignalP"/>
    </source>
</evidence>
<protein>
    <submittedName>
        <fullName evidence="3">VPDSG-CTERM sorting domain-containing protein</fullName>
    </submittedName>
</protein>
<feature type="chain" id="PRO_5036930404" evidence="1">
    <location>
        <begin position="23"/>
        <end position="228"/>
    </location>
</feature>
<comment type="caution">
    <text evidence="3">The sequence shown here is derived from an EMBL/GenBank/DDBJ whole genome shotgun (WGS) entry which is preliminary data.</text>
</comment>
<accession>A0A934VPL7</accession>
<dbReference type="InterPro" id="IPR022288">
    <property type="entry name" value="VPDSG_CTERM"/>
</dbReference>
<dbReference type="EMBL" id="JAENIL010000003">
    <property type="protein sequence ID" value="MBK1875663.1"/>
    <property type="molecule type" value="Genomic_DNA"/>
</dbReference>
<evidence type="ECO:0000259" key="2">
    <source>
        <dbReference type="Pfam" id="PF18205"/>
    </source>
</evidence>
<keyword evidence="4" id="KW-1185">Reference proteome</keyword>
<reference evidence="3" key="1">
    <citation type="submission" date="2021-01" db="EMBL/GenBank/DDBJ databases">
        <title>Modified the classification status of verrucomicrobia.</title>
        <authorList>
            <person name="Feng X."/>
        </authorList>
    </citation>
    <scope>NUCLEOTIDE SEQUENCE</scope>
    <source>
        <strain evidence="3">KCTC 13126</strain>
    </source>
</reference>
<proteinExistence type="predicted"/>
<organism evidence="3 4">
    <name type="scientific">Pelagicoccus mobilis</name>
    <dbReference type="NCBI Taxonomy" id="415221"/>
    <lineage>
        <taxon>Bacteria</taxon>
        <taxon>Pseudomonadati</taxon>
        <taxon>Verrucomicrobiota</taxon>
        <taxon>Opitutia</taxon>
        <taxon>Puniceicoccales</taxon>
        <taxon>Pelagicoccaceae</taxon>
        <taxon>Pelagicoccus</taxon>
    </lineage>
</organism>
<gene>
    <name evidence="3" type="ORF">JIN87_02225</name>
</gene>
<dbReference type="AlphaFoldDB" id="A0A934VPL7"/>
<evidence type="ECO:0000313" key="3">
    <source>
        <dbReference type="EMBL" id="MBK1875663.1"/>
    </source>
</evidence>
<dbReference type="Proteomes" id="UP000617628">
    <property type="component" value="Unassembled WGS sequence"/>
</dbReference>
<name>A0A934VPL7_9BACT</name>
<sequence>MKTKLLTLAALTTAFLATGVSALTIQDATFRDVDLIDEVLDASNPTISRSFDIVNNGEDGWRDRPISPGESIDDYNILDAIIGFVFFETGEGSQTIVHEALFNIGDYFDLSNVASTPGDPGDLDPELDDDGGTGSSKAYFQVEFDPVSYPALSELIVDVALDGLVDWSVSISSQIPEQGSNDPSPSLHLWCGYLAVEAERKQVPDSGTTAGLLGLGMFGMLAIARRLK</sequence>
<keyword evidence="1" id="KW-0732">Signal</keyword>
<dbReference type="RefSeq" id="WP_200353882.1">
    <property type="nucleotide sequence ID" value="NZ_JAENIL010000003.1"/>
</dbReference>
<feature type="signal peptide" evidence="1">
    <location>
        <begin position="1"/>
        <end position="22"/>
    </location>
</feature>
<dbReference type="Pfam" id="PF18205">
    <property type="entry name" value="VPDSG-CTERM"/>
    <property type="match status" value="1"/>
</dbReference>